<dbReference type="PANTHER" id="PTHR18952">
    <property type="entry name" value="CARBONIC ANHYDRASE"/>
    <property type="match status" value="1"/>
</dbReference>
<dbReference type="PROSITE" id="PS51144">
    <property type="entry name" value="ALPHA_CA_2"/>
    <property type="match status" value="1"/>
</dbReference>
<dbReference type="AlphaFoldDB" id="A0AB40ABT1"/>
<reference evidence="7" key="1">
    <citation type="submission" date="2025-08" db="UniProtKB">
        <authorList>
            <consortium name="RefSeq"/>
        </authorList>
    </citation>
    <scope>IDENTIFICATION</scope>
</reference>
<proteinExistence type="inferred from homology"/>
<dbReference type="SMART" id="SM01057">
    <property type="entry name" value="Carb_anhydrase"/>
    <property type="match status" value="1"/>
</dbReference>
<dbReference type="Pfam" id="PF00194">
    <property type="entry name" value="Carb_anhydrase"/>
    <property type="match status" value="1"/>
</dbReference>
<keyword evidence="3 4" id="KW-0862">Zinc</keyword>
<comment type="function">
    <text evidence="4">Reversible hydration of carbon dioxide.</text>
</comment>
<keyword evidence="6" id="KW-1185">Reference proteome</keyword>
<dbReference type="PROSITE" id="PS00162">
    <property type="entry name" value="ALPHA_CA_1"/>
    <property type="match status" value="1"/>
</dbReference>
<dbReference type="Proteomes" id="UP001652628">
    <property type="component" value="Chromosome 3"/>
</dbReference>
<dbReference type="EC" id="4.2.1.1" evidence="4"/>
<feature type="chain" id="PRO_5044957429" description="Carbonic anhydrase" evidence="4">
    <location>
        <begin position="24"/>
        <end position="286"/>
    </location>
</feature>
<dbReference type="GO" id="GO:0004089">
    <property type="term" value="F:carbonate dehydratase activity"/>
    <property type="evidence" value="ECO:0007669"/>
    <property type="project" value="UniProtKB-UniRule"/>
</dbReference>
<comment type="cofactor">
    <cofactor evidence="4">
        <name>Zn(2+)</name>
        <dbReference type="ChEBI" id="CHEBI:29105"/>
    </cofactor>
</comment>
<dbReference type="PANTHER" id="PTHR18952:SF137">
    <property type="entry name" value="CARBONIC ANHYDRASE"/>
    <property type="match status" value="1"/>
</dbReference>
<evidence type="ECO:0000256" key="2">
    <source>
        <dbReference type="ARBA" id="ARBA00022723"/>
    </source>
</evidence>
<protein>
    <recommendedName>
        <fullName evidence="4">Carbonic anhydrase</fullName>
        <ecNumber evidence="4">4.2.1.1</ecNumber>
    </recommendedName>
</protein>
<evidence type="ECO:0000313" key="7">
    <source>
        <dbReference type="RefSeq" id="XP_036675515.2"/>
    </source>
</evidence>
<evidence type="ECO:0000259" key="5">
    <source>
        <dbReference type="PROSITE" id="PS51144"/>
    </source>
</evidence>
<dbReference type="CDD" id="cd00326">
    <property type="entry name" value="alpha_CA"/>
    <property type="match status" value="1"/>
</dbReference>
<evidence type="ECO:0000256" key="3">
    <source>
        <dbReference type="ARBA" id="ARBA00022833"/>
    </source>
</evidence>
<keyword evidence="4" id="KW-0456">Lyase</keyword>
<feature type="domain" description="Alpha-carbonic anhydrase" evidence="5">
    <location>
        <begin position="24"/>
        <end position="283"/>
    </location>
</feature>
<organism evidence="6 7">
    <name type="scientific">Drosophila suzukii</name>
    <name type="common">Spotted-wing drosophila fruit fly</name>
    <dbReference type="NCBI Taxonomy" id="28584"/>
    <lineage>
        <taxon>Eukaryota</taxon>
        <taxon>Metazoa</taxon>
        <taxon>Ecdysozoa</taxon>
        <taxon>Arthropoda</taxon>
        <taxon>Hexapoda</taxon>
        <taxon>Insecta</taxon>
        <taxon>Pterygota</taxon>
        <taxon>Neoptera</taxon>
        <taxon>Endopterygota</taxon>
        <taxon>Diptera</taxon>
        <taxon>Brachycera</taxon>
        <taxon>Muscomorpha</taxon>
        <taxon>Ephydroidea</taxon>
        <taxon>Drosophilidae</taxon>
        <taxon>Drosophila</taxon>
        <taxon>Sophophora</taxon>
    </lineage>
</organism>
<evidence type="ECO:0000256" key="1">
    <source>
        <dbReference type="ARBA" id="ARBA00010718"/>
    </source>
</evidence>
<dbReference type="InterPro" id="IPR018338">
    <property type="entry name" value="Carbonic_anhydrase_a-class_CS"/>
</dbReference>
<comment type="similarity">
    <text evidence="1 4">Belongs to the alpha-carbonic anhydrase family.</text>
</comment>
<dbReference type="GeneID" id="108010768"/>
<keyword evidence="2 4" id="KW-0479">Metal-binding</keyword>
<sequence>MQANVFHKLFLWLPFAYHHTSNGMEWNYLTNGKTWTDLCATGKQQSPIAFDIQKTRELKSPRIYFANYNVELKGPIFIKNNGHTISMDIPATINGQPPFISGGRLRGRYLAKGLHFHWGSPNSNGSEHTINNRRYDAEMHIVHRNAKYIDIIDAAEKKDGLAVIGVLLEIVKEPIAIPTGLTKVINAVIETPRDESNTTIPAGFSLDEMIGNVDHNDFLSYDGSLTTPLCHEAVSWTVFTQILPVSFSMVSKLWKLRDHCNHPMINNFRDIQDLNNRPVYHRFGRA</sequence>
<dbReference type="InterPro" id="IPR001148">
    <property type="entry name" value="CA_dom"/>
</dbReference>
<dbReference type="GO" id="GO:0008270">
    <property type="term" value="F:zinc ion binding"/>
    <property type="evidence" value="ECO:0007669"/>
    <property type="project" value="UniProtKB-UniRule"/>
</dbReference>
<gene>
    <name evidence="7" type="primary">LOC108010768</name>
</gene>
<name>A0AB40ABT1_DROSZ</name>
<dbReference type="GO" id="GO:0005737">
    <property type="term" value="C:cytoplasm"/>
    <property type="evidence" value="ECO:0007669"/>
    <property type="project" value="TreeGrafter"/>
</dbReference>
<keyword evidence="4" id="KW-0732">Signal</keyword>
<comment type="catalytic activity">
    <reaction evidence="4">
        <text>hydrogencarbonate + H(+) = CO2 + H2O</text>
        <dbReference type="Rhea" id="RHEA:10748"/>
        <dbReference type="ChEBI" id="CHEBI:15377"/>
        <dbReference type="ChEBI" id="CHEBI:15378"/>
        <dbReference type="ChEBI" id="CHEBI:16526"/>
        <dbReference type="ChEBI" id="CHEBI:17544"/>
        <dbReference type="EC" id="4.2.1.1"/>
    </reaction>
</comment>
<dbReference type="InterPro" id="IPR023561">
    <property type="entry name" value="Carbonic_anhydrase_a-class"/>
</dbReference>
<evidence type="ECO:0000313" key="6">
    <source>
        <dbReference type="Proteomes" id="UP001652628"/>
    </source>
</evidence>
<accession>A0AB40ABT1</accession>
<dbReference type="SUPFAM" id="SSF51069">
    <property type="entry name" value="Carbonic anhydrase"/>
    <property type="match status" value="1"/>
</dbReference>
<dbReference type="InterPro" id="IPR036398">
    <property type="entry name" value="CA_dom_sf"/>
</dbReference>
<dbReference type="Gene3D" id="3.10.200.10">
    <property type="entry name" value="Alpha carbonic anhydrase"/>
    <property type="match status" value="1"/>
</dbReference>
<dbReference type="RefSeq" id="XP_036675515.2">
    <property type="nucleotide sequence ID" value="XM_036819620.3"/>
</dbReference>
<feature type="signal peptide" evidence="4">
    <location>
        <begin position="1"/>
        <end position="23"/>
    </location>
</feature>
<evidence type="ECO:0000256" key="4">
    <source>
        <dbReference type="RuleBase" id="RU367011"/>
    </source>
</evidence>